<feature type="disulfide bond" evidence="5">
    <location>
        <begin position="74"/>
        <end position="83"/>
    </location>
</feature>
<evidence type="ECO:0000313" key="8">
    <source>
        <dbReference type="Proteomes" id="UP000085678"/>
    </source>
</evidence>
<accession>A0A2R2MST2</accession>
<dbReference type="SUPFAM" id="SSF57196">
    <property type="entry name" value="EGF/Laminin"/>
    <property type="match status" value="1"/>
</dbReference>
<dbReference type="InterPro" id="IPR016186">
    <property type="entry name" value="C-type_lectin-like/link_sf"/>
</dbReference>
<keyword evidence="8" id="KW-1185">Reference proteome</keyword>
<dbReference type="InterPro" id="IPR016187">
    <property type="entry name" value="CTDL_fold"/>
</dbReference>
<dbReference type="InParanoid" id="A0A2R2MST2"/>
<dbReference type="CDD" id="cd00054">
    <property type="entry name" value="EGF_CA"/>
    <property type="match status" value="1"/>
</dbReference>
<dbReference type="Gene3D" id="3.10.100.10">
    <property type="entry name" value="Mannose-Binding Protein A, subunit A"/>
    <property type="match status" value="1"/>
</dbReference>
<keyword evidence="2" id="KW-0732">Signal</keyword>
<dbReference type="PROSITE" id="PS01187">
    <property type="entry name" value="EGF_CA"/>
    <property type="match status" value="1"/>
</dbReference>
<dbReference type="AlphaFoldDB" id="A0A2R2MST2"/>
<name>A0A2R2MST2_LINAN</name>
<keyword evidence="4 5" id="KW-1015">Disulfide bond</keyword>
<evidence type="ECO:0000256" key="3">
    <source>
        <dbReference type="ARBA" id="ARBA00022737"/>
    </source>
</evidence>
<dbReference type="FunFam" id="2.10.25.10:FF:000038">
    <property type="entry name" value="Fibrillin 2"/>
    <property type="match status" value="1"/>
</dbReference>
<gene>
    <name evidence="9" type="primary">LOC106154785</name>
</gene>
<dbReference type="PROSITE" id="PS01186">
    <property type="entry name" value="EGF_2"/>
    <property type="match status" value="1"/>
</dbReference>
<dbReference type="Proteomes" id="UP000085678">
    <property type="component" value="Unplaced"/>
</dbReference>
<protein>
    <submittedName>
        <fullName evidence="9">Fibrillin-3-like</fullName>
    </submittedName>
</protein>
<dbReference type="Gene3D" id="2.10.25.10">
    <property type="entry name" value="Laminin"/>
    <property type="match status" value="1"/>
</dbReference>
<dbReference type="CDD" id="cd00037">
    <property type="entry name" value="CLECT"/>
    <property type="match status" value="1"/>
</dbReference>
<dbReference type="SMART" id="SM00034">
    <property type="entry name" value="CLECT"/>
    <property type="match status" value="1"/>
</dbReference>
<evidence type="ECO:0000256" key="1">
    <source>
        <dbReference type="ARBA" id="ARBA00022536"/>
    </source>
</evidence>
<dbReference type="SMART" id="SM00179">
    <property type="entry name" value="EGF_CA"/>
    <property type="match status" value="1"/>
</dbReference>
<comment type="caution">
    <text evidence="5">Lacks conserved residue(s) required for the propagation of feature annotation.</text>
</comment>
<feature type="domain" description="EGF-like" evidence="6">
    <location>
        <begin position="46"/>
        <end position="84"/>
    </location>
</feature>
<organism evidence="8 9">
    <name type="scientific">Lingula anatina</name>
    <name type="common">Brachiopod</name>
    <name type="synonym">Lingula unguis</name>
    <dbReference type="NCBI Taxonomy" id="7574"/>
    <lineage>
        <taxon>Eukaryota</taxon>
        <taxon>Metazoa</taxon>
        <taxon>Spiralia</taxon>
        <taxon>Lophotrochozoa</taxon>
        <taxon>Brachiopoda</taxon>
        <taxon>Linguliformea</taxon>
        <taxon>Lingulata</taxon>
        <taxon>Lingulida</taxon>
        <taxon>Linguloidea</taxon>
        <taxon>Lingulidae</taxon>
        <taxon>Lingula</taxon>
    </lineage>
</organism>
<evidence type="ECO:0000256" key="2">
    <source>
        <dbReference type="ARBA" id="ARBA00022729"/>
    </source>
</evidence>
<dbReference type="PROSITE" id="PS00010">
    <property type="entry name" value="ASX_HYDROXYL"/>
    <property type="match status" value="1"/>
</dbReference>
<dbReference type="PROSITE" id="PS00022">
    <property type="entry name" value="EGF_1"/>
    <property type="match status" value="1"/>
</dbReference>
<sequence>MVSLSDGSLTEYEGCNCGIHPCKLNGSKFECSCLPGYENINGTCTDIDECKYPGSCPGSGMQCINTVGSYTCTCRAGYYGDNCALVTQSNASQLCGSVHPSAHLVDIKNKATYKTVARYLHPANSYWMGLNDKQQEGTFVYSDGSKVATLYNEWDSGLSTPASNDRTKNCAVIDGNAAFQWRVVPCDNLNLAICELDKVWSK</sequence>
<dbReference type="InterPro" id="IPR000152">
    <property type="entry name" value="EGF-type_Asp/Asn_hydroxyl_site"/>
</dbReference>
<evidence type="ECO:0000259" key="7">
    <source>
        <dbReference type="PROSITE" id="PS50041"/>
    </source>
</evidence>
<dbReference type="PANTHER" id="PTHR24034:SF209">
    <property type="entry name" value="EGF-LIKE DOMAIN-CONTAINING PROTEIN"/>
    <property type="match status" value="1"/>
</dbReference>
<dbReference type="GeneID" id="106154785"/>
<evidence type="ECO:0000256" key="4">
    <source>
        <dbReference type="ARBA" id="ARBA00023157"/>
    </source>
</evidence>
<dbReference type="SMART" id="SM00181">
    <property type="entry name" value="EGF"/>
    <property type="match status" value="2"/>
</dbReference>
<dbReference type="PANTHER" id="PTHR24034">
    <property type="entry name" value="EGF-LIKE DOMAIN-CONTAINING PROTEIN"/>
    <property type="match status" value="1"/>
</dbReference>
<dbReference type="InterPro" id="IPR001304">
    <property type="entry name" value="C-type_lectin-like"/>
</dbReference>
<dbReference type="GO" id="GO:0005509">
    <property type="term" value="F:calcium ion binding"/>
    <property type="evidence" value="ECO:0007669"/>
    <property type="project" value="InterPro"/>
</dbReference>
<dbReference type="InterPro" id="IPR001881">
    <property type="entry name" value="EGF-like_Ca-bd_dom"/>
</dbReference>
<dbReference type="RefSeq" id="XP_023933067.1">
    <property type="nucleotide sequence ID" value="XM_024077299.1"/>
</dbReference>
<dbReference type="SUPFAM" id="SSF56436">
    <property type="entry name" value="C-type lectin-like"/>
    <property type="match status" value="1"/>
</dbReference>
<dbReference type="InterPro" id="IPR000742">
    <property type="entry name" value="EGF"/>
</dbReference>
<dbReference type="InterPro" id="IPR049883">
    <property type="entry name" value="NOTCH1_EGF-like"/>
</dbReference>
<keyword evidence="3" id="KW-0677">Repeat</keyword>
<dbReference type="Pfam" id="PF00059">
    <property type="entry name" value="Lectin_C"/>
    <property type="match status" value="1"/>
</dbReference>
<reference evidence="9" key="1">
    <citation type="submission" date="2025-08" db="UniProtKB">
        <authorList>
            <consortium name="RefSeq"/>
        </authorList>
    </citation>
    <scope>IDENTIFICATION</scope>
    <source>
        <tissue evidence="9">Gonads</tissue>
    </source>
</reference>
<dbReference type="PROSITE" id="PS50041">
    <property type="entry name" value="C_TYPE_LECTIN_2"/>
    <property type="match status" value="1"/>
</dbReference>
<dbReference type="InterPro" id="IPR050751">
    <property type="entry name" value="ECM_structural_protein"/>
</dbReference>
<evidence type="ECO:0000313" key="9">
    <source>
        <dbReference type="RefSeq" id="XP_023933067.1"/>
    </source>
</evidence>
<feature type="domain" description="C-type lectin" evidence="7">
    <location>
        <begin position="79"/>
        <end position="195"/>
    </location>
</feature>
<dbReference type="KEGG" id="lak:106154785"/>
<dbReference type="PROSITE" id="PS50026">
    <property type="entry name" value="EGF_3"/>
    <property type="match status" value="1"/>
</dbReference>
<proteinExistence type="predicted"/>
<evidence type="ECO:0000259" key="6">
    <source>
        <dbReference type="PROSITE" id="PS50026"/>
    </source>
</evidence>
<dbReference type="OrthoDB" id="7950296at2759"/>
<keyword evidence="1 5" id="KW-0245">EGF-like domain</keyword>
<dbReference type="Pfam" id="PF07645">
    <property type="entry name" value="EGF_CA"/>
    <property type="match status" value="1"/>
</dbReference>
<dbReference type="InterPro" id="IPR018097">
    <property type="entry name" value="EGF_Ca-bd_CS"/>
</dbReference>
<evidence type="ECO:0000256" key="5">
    <source>
        <dbReference type="PROSITE-ProRule" id="PRU00076"/>
    </source>
</evidence>